<keyword evidence="2" id="KW-1185">Reference proteome</keyword>
<gene>
    <name evidence="1" type="ORF">ACELLULO517_04300</name>
</gene>
<organism evidence="1 2">
    <name type="scientific">Acidisoma cellulosilyticum</name>
    <dbReference type="NCBI Taxonomy" id="2802395"/>
    <lineage>
        <taxon>Bacteria</taxon>
        <taxon>Pseudomonadati</taxon>
        <taxon>Pseudomonadota</taxon>
        <taxon>Alphaproteobacteria</taxon>
        <taxon>Acetobacterales</taxon>
        <taxon>Acidocellaceae</taxon>
        <taxon>Acidisoma</taxon>
    </lineage>
</organism>
<feature type="non-terminal residue" evidence="1">
    <location>
        <position position="279"/>
    </location>
</feature>
<dbReference type="EMBL" id="JAESVA010000002">
    <property type="protein sequence ID" value="MCB8879442.1"/>
    <property type="molecule type" value="Genomic_DNA"/>
</dbReference>
<reference evidence="1 2" key="1">
    <citation type="journal article" date="2021" name="Microorganisms">
        <title>Acidisoma silvae sp. nov. and Acidisomacellulosilytica sp. nov., Two Acidophilic Bacteria Isolated from Decaying Wood, Hydrolyzing Cellulose and Producing Poly-3-hydroxybutyrate.</title>
        <authorList>
            <person name="Mieszkin S."/>
            <person name="Pouder E."/>
            <person name="Uroz S."/>
            <person name="Simon-Colin C."/>
            <person name="Alain K."/>
        </authorList>
    </citation>
    <scope>NUCLEOTIDE SEQUENCE [LARGE SCALE GENOMIC DNA]</scope>
    <source>
        <strain evidence="1 2">HW T5.17</strain>
    </source>
</reference>
<comment type="caution">
    <text evidence="1">The sequence shown here is derived from an EMBL/GenBank/DDBJ whole genome shotgun (WGS) entry which is preliminary data.</text>
</comment>
<sequence>MATIDWNGGSGDWNDPSDWTPEQVPTTGDTATITGTIASDVLINGNETVSVAGVTIDNPLASLEVDGYLSADTIALQAGTITDDGTIANATIALDGGSLDFGFGLLYNDKIEGALVLGGSGTAEIQGTFAATGIDGTGPGTITIDGADSTLLFNDATDSLDNTTITIGSAGGLDSLSAGGVLTLGTGVVVQTTTTAFLDVALASDGAGTIINDGSIIADAASGEMDLESPAFINNGAITVAGGADLEITPYGTFANTGLLTIGNASTATIAYLNTFTNT</sequence>
<dbReference type="AlphaFoldDB" id="A0A963YYB0"/>
<dbReference type="RefSeq" id="WP_227306079.1">
    <property type="nucleotide sequence ID" value="NZ_JAESVA010000002.1"/>
</dbReference>
<dbReference type="Proteomes" id="UP000721844">
    <property type="component" value="Unassembled WGS sequence"/>
</dbReference>
<protein>
    <submittedName>
        <fullName evidence="1">Uncharacterized protein</fullName>
    </submittedName>
</protein>
<accession>A0A963YYB0</accession>
<evidence type="ECO:0000313" key="2">
    <source>
        <dbReference type="Proteomes" id="UP000721844"/>
    </source>
</evidence>
<name>A0A963YYB0_9PROT</name>
<proteinExistence type="predicted"/>
<evidence type="ECO:0000313" key="1">
    <source>
        <dbReference type="EMBL" id="MCB8879442.1"/>
    </source>
</evidence>